<dbReference type="InterPro" id="IPR011205">
    <property type="entry name" value="UCP015417_vWA"/>
</dbReference>
<evidence type="ECO:0000259" key="1">
    <source>
        <dbReference type="Pfam" id="PF25043"/>
    </source>
</evidence>
<dbReference type="InterPro" id="IPR056690">
    <property type="entry name" value="DUF7788"/>
</dbReference>
<evidence type="ECO:0000313" key="2">
    <source>
        <dbReference type="EMBL" id="KAJ6971304.1"/>
    </source>
</evidence>
<evidence type="ECO:0000313" key="3">
    <source>
        <dbReference type="EMBL" id="KAJ6971320.1"/>
    </source>
</evidence>
<dbReference type="Pfam" id="PF25043">
    <property type="entry name" value="DUF7788"/>
    <property type="match status" value="1"/>
</dbReference>
<dbReference type="EMBL" id="JAQIZT010000015">
    <property type="protein sequence ID" value="KAJ6971304.1"/>
    <property type="molecule type" value="Genomic_DNA"/>
</dbReference>
<comment type="caution">
    <text evidence="3">The sequence shown here is derived from an EMBL/GenBank/DDBJ whole genome shotgun (WGS) entry which is preliminary data.</text>
</comment>
<proteinExistence type="predicted"/>
<organism evidence="3 4">
    <name type="scientific">Populus alba x Populus x berolinensis</name>
    <dbReference type="NCBI Taxonomy" id="444605"/>
    <lineage>
        <taxon>Eukaryota</taxon>
        <taxon>Viridiplantae</taxon>
        <taxon>Streptophyta</taxon>
        <taxon>Embryophyta</taxon>
        <taxon>Tracheophyta</taxon>
        <taxon>Spermatophyta</taxon>
        <taxon>Magnoliopsida</taxon>
        <taxon>eudicotyledons</taxon>
        <taxon>Gunneridae</taxon>
        <taxon>Pentapetalae</taxon>
        <taxon>rosids</taxon>
        <taxon>fabids</taxon>
        <taxon>Malpighiales</taxon>
        <taxon>Salicaceae</taxon>
        <taxon>Saliceae</taxon>
        <taxon>Populus</taxon>
    </lineage>
</organism>
<dbReference type="PANTHER" id="PTHR31373:SF17">
    <property type="entry name" value="OS06G0652100 PROTEIN"/>
    <property type="match status" value="1"/>
</dbReference>
<dbReference type="PANTHER" id="PTHR31373">
    <property type="entry name" value="OS06G0652100 PROTEIN"/>
    <property type="match status" value="1"/>
</dbReference>
<name>A0AAD6LQT3_9ROSI</name>
<gene>
    <name evidence="2" type="ORF">NC653_035543</name>
    <name evidence="3" type="ORF">NC653_035557</name>
</gene>
<dbReference type="AlphaFoldDB" id="A0AAD6LQT3"/>
<sequence>MAFHSFGDHEDLQGEVFEYLEDARAGKAKTVAGVLLPHEIIHSLNDYDGGEVAELWWTRMVDDLLQRVRLKNCVAVCDVSGSMFGTPTEVYVALGVLEMYFVKSMDLGMNTNFKTVSDIILQAAVKGKSRVYLTIKRVSVFSDMEFDQASTNIWETGYQDCEEVDSKGVWALAAWHFLCTKVEIFCGAVSLHGCHCHACLHLKAKQTRHSAGTPSHGPSPDSNSPDHVVVTLINKESITVALITYRGNSIHIKKEMRMDRKRFHDVVPGEDCLDFSQYLDSMIVLLTRCHDVLSGVSLRKPILLPDSELSDRISELHSLQIISTTFLFSFVNWNALSNCPRLLGHVPVH</sequence>
<dbReference type="EMBL" id="JAQIZT010000015">
    <property type="protein sequence ID" value="KAJ6971320.1"/>
    <property type="molecule type" value="Genomic_DNA"/>
</dbReference>
<protein>
    <recommendedName>
        <fullName evidence="1">DUF7788 domain-containing protein</fullName>
    </recommendedName>
</protein>
<feature type="domain" description="DUF7788" evidence="1">
    <location>
        <begin position="99"/>
        <end position="162"/>
    </location>
</feature>
<evidence type="ECO:0000313" key="4">
    <source>
        <dbReference type="Proteomes" id="UP001164929"/>
    </source>
</evidence>
<accession>A0AAD6LQT3</accession>
<keyword evidence="4" id="KW-1185">Reference proteome</keyword>
<reference evidence="3" key="1">
    <citation type="journal article" date="2023" name="Mol. Ecol. Resour.">
        <title>Chromosome-level genome assembly of a triploid poplar Populus alba 'Berolinensis'.</title>
        <authorList>
            <person name="Chen S."/>
            <person name="Yu Y."/>
            <person name="Wang X."/>
            <person name="Wang S."/>
            <person name="Zhang T."/>
            <person name="Zhou Y."/>
            <person name="He R."/>
            <person name="Meng N."/>
            <person name="Wang Y."/>
            <person name="Liu W."/>
            <person name="Liu Z."/>
            <person name="Liu J."/>
            <person name="Guo Q."/>
            <person name="Huang H."/>
            <person name="Sederoff R.R."/>
            <person name="Wang G."/>
            <person name="Qu G."/>
            <person name="Chen S."/>
        </authorList>
    </citation>
    <scope>NUCLEOTIDE SEQUENCE</scope>
    <source>
        <strain evidence="3">SC-2020</strain>
    </source>
</reference>
<dbReference type="Proteomes" id="UP001164929">
    <property type="component" value="Chromosome 15"/>
</dbReference>